<dbReference type="PANTHER" id="PTHR30136:SF24">
    <property type="entry name" value="HTH-TYPE TRANSCRIPTIONAL REPRESSOR ALLR"/>
    <property type="match status" value="1"/>
</dbReference>
<gene>
    <name evidence="8" type="ORF">NX722_12660</name>
</gene>
<name>A0ABT3MVR6_9GAMM</name>
<dbReference type="Pfam" id="PF01614">
    <property type="entry name" value="IclR_C"/>
    <property type="match status" value="1"/>
</dbReference>
<keyword evidence="3" id="KW-0804">Transcription</keyword>
<dbReference type="PROSITE" id="PS51077">
    <property type="entry name" value="HTH_ICLR"/>
    <property type="match status" value="1"/>
</dbReference>
<dbReference type="PROSITE" id="PS51078">
    <property type="entry name" value="ICLR_ED"/>
    <property type="match status" value="1"/>
</dbReference>
<dbReference type="Pfam" id="PF09339">
    <property type="entry name" value="HTH_IclR"/>
    <property type="match status" value="1"/>
</dbReference>
<evidence type="ECO:0000256" key="5">
    <source>
        <dbReference type="ARBA" id="ARBA00042627"/>
    </source>
</evidence>
<evidence type="ECO:0000256" key="3">
    <source>
        <dbReference type="ARBA" id="ARBA00023163"/>
    </source>
</evidence>
<dbReference type="SUPFAM" id="SSF46785">
    <property type="entry name" value="Winged helix' DNA-binding domain"/>
    <property type="match status" value="1"/>
</dbReference>
<proteinExistence type="predicted"/>
<evidence type="ECO:0000313" key="9">
    <source>
        <dbReference type="Proteomes" id="UP001209854"/>
    </source>
</evidence>
<sequence length="218" mass="24073">MKNSKPDTRIQVIDRAAALLETISRYSMPVTLKALSADTSLAPSTACRILRSLIDNRFVEQDGSGKYRLSGRFIVSCHDRSSLDDIRTIAVPYMEKLRDRFGETINLTSREGQKGIAGYAQRTNLPSYTRKTFSTPETLEQECLGCIEQGFAYDNEEAETGVGCIGVLIYGQYGEVIAGLSVSAPIMRRKDEWVDDLVATGKQLSAMSGYVEKAHSGR</sequence>
<dbReference type="Gene3D" id="3.30.450.40">
    <property type="match status" value="1"/>
</dbReference>
<dbReference type="Gene3D" id="1.10.10.10">
    <property type="entry name" value="Winged helix-like DNA-binding domain superfamily/Winged helix DNA-binding domain"/>
    <property type="match status" value="1"/>
</dbReference>
<dbReference type="InterPro" id="IPR050707">
    <property type="entry name" value="HTH_MetabolicPath_Reg"/>
</dbReference>
<dbReference type="PANTHER" id="PTHR30136">
    <property type="entry name" value="HELIX-TURN-HELIX TRANSCRIPTIONAL REGULATOR, ICLR FAMILY"/>
    <property type="match status" value="1"/>
</dbReference>
<dbReference type="InterPro" id="IPR005471">
    <property type="entry name" value="Tscrpt_reg_IclR_N"/>
</dbReference>
<dbReference type="SUPFAM" id="SSF55781">
    <property type="entry name" value="GAF domain-like"/>
    <property type="match status" value="1"/>
</dbReference>
<dbReference type="SMART" id="SM00346">
    <property type="entry name" value="HTH_ICLR"/>
    <property type="match status" value="1"/>
</dbReference>
<evidence type="ECO:0000256" key="4">
    <source>
        <dbReference type="ARBA" id="ARBA00040379"/>
    </source>
</evidence>
<dbReference type="InterPro" id="IPR029016">
    <property type="entry name" value="GAF-like_dom_sf"/>
</dbReference>
<feature type="domain" description="IclR-ED" evidence="7">
    <location>
        <begin position="11"/>
        <end position="217"/>
    </location>
</feature>
<reference evidence="8 9" key="1">
    <citation type="submission" date="2022-10" db="EMBL/GenBank/DDBJ databases">
        <title>High-quality genome sequences of two octocoral-associated bacteria, Endozoicomonas euniceicola EF212 and Endozoicomonas gorgoniicola PS125.</title>
        <authorList>
            <person name="Chiou Y.-J."/>
            <person name="Chen Y.-H."/>
        </authorList>
    </citation>
    <scope>NUCLEOTIDE SEQUENCE [LARGE SCALE GENOMIC DNA]</scope>
    <source>
        <strain evidence="8 9">PS125</strain>
    </source>
</reference>
<evidence type="ECO:0000259" key="6">
    <source>
        <dbReference type="PROSITE" id="PS51077"/>
    </source>
</evidence>
<feature type="domain" description="HTH iclR-type" evidence="6">
    <location>
        <begin position="10"/>
        <end position="71"/>
    </location>
</feature>
<evidence type="ECO:0000256" key="2">
    <source>
        <dbReference type="ARBA" id="ARBA00023125"/>
    </source>
</evidence>
<keyword evidence="2" id="KW-0238">DNA-binding</keyword>
<dbReference type="InterPro" id="IPR036388">
    <property type="entry name" value="WH-like_DNA-bd_sf"/>
</dbReference>
<dbReference type="RefSeq" id="WP_262568298.1">
    <property type="nucleotide sequence ID" value="NZ_JAPFCC010000001.1"/>
</dbReference>
<evidence type="ECO:0000256" key="1">
    <source>
        <dbReference type="ARBA" id="ARBA00023015"/>
    </source>
</evidence>
<keyword evidence="9" id="KW-1185">Reference proteome</keyword>
<dbReference type="EMBL" id="JAPFCC010000001">
    <property type="protein sequence ID" value="MCW7553472.1"/>
    <property type="molecule type" value="Genomic_DNA"/>
</dbReference>
<keyword evidence="1" id="KW-0805">Transcription regulation</keyword>
<organism evidence="8 9">
    <name type="scientific">Endozoicomonas gorgoniicola</name>
    <dbReference type="NCBI Taxonomy" id="1234144"/>
    <lineage>
        <taxon>Bacteria</taxon>
        <taxon>Pseudomonadati</taxon>
        <taxon>Pseudomonadota</taxon>
        <taxon>Gammaproteobacteria</taxon>
        <taxon>Oceanospirillales</taxon>
        <taxon>Endozoicomonadaceae</taxon>
        <taxon>Endozoicomonas</taxon>
    </lineage>
</organism>
<dbReference type="InterPro" id="IPR036390">
    <property type="entry name" value="WH_DNA-bd_sf"/>
</dbReference>
<evidence type="ECO:0000313" key="8">
    <source>
        <dbReference type="EMBL" id="MCW7553472.1"/>
    </source>
</evidence>
<comment type="caution">
    <text evidence="8">The sequence shown here is derived from an EMBL/GenBank/DDBJ whole genome shotgun (WGS) entry which is preliminary data.</text>
</comment>
<evidence type="ECO:0000259" key="7">
    <source>
        <dbReference type="PROSITE" id="PS51078"/>
    </source>
</evidence>
<dbReference type="Proteomes" id="UP001209854">
    <property type="component" value="Unassembled WGS sequence"/>
</dbReference>
<dbReference type="InterPro" id="IPR014757">
    <property type="entry name" value="Tscrpt_reg_IclR_C"/>
</dbReference>
<protein>
    <recommendedName>
        <fullName evidence="4">HTH-type transcriptional repressor AllR</fullName>
    </recommendedName>
    <alternativeName>
        <fullName evidence="5">Negative regulator of allantoin and glyoxylate utilization operons</fullName>
    </alternativeName>
</protein>
<accession>A0ABT3MVR6</accession>